<dbReference type="InterPro" id="IPR036514">
    <property type="entry name" value="SGNH_hydro_sf"/>
</dbReference>
<keyword evidence="3" id="KW-1185">Reference proteome</keyword>
<evidence type="ECO:0000313" key="2">
    <source>
        <dbReference type="EMBL" id="EIA62690.1"/>
    </source>
</evidence>
<reference evidence="2 3" key="1">
    <citation type="submission" date="2010-09" db="EMBL/GenBank/DDBJ databases">
        <authorList>
            <person name="Richards V."/>
            <person name="Lefebure T."/>
            <person name="Suzuki H."/>
            <person name="Pavinski Bitar P."/>
            <person name="Stanhope M."/>
        </authorList>
    </citation>
    <scope>NUCLEOTIDE SEQUENCE [LARGE SCALE GENOMIC DNA]</scope>
    <source>
        <strain evidence="2 3">80352</strain>
    </source>
</reference>
<dbReference type="Gene3D" id="3.40.50.1110">
    <property type="entry name" value="SGNH hydrolase"/>
    <property type="match status" value="1"/>
</dbReference>
<comment type="caution">
    <text evidence="2">The sequence shown here is derived from an EMBL/GenBank/DDBJ whole genome shotgun (WGS) entry which is preliminary data.</text>
</comment>
<dbReference type="RefSeq" id="WP_002784900.1">
    <property type="nucleotide sequence ID" value="NZ_AIMT01000095.1"/>
</dbReference>
<organism evidence="2 3">
    <name type="scientific">Campylobacter coli 80352</name>
    <dbReference type="NCBI Taxonomy" id="887288"/>
    <lineage>
        <taxon>Bacteria</taxon>
        <taxon>Pseudomonadati</taxon>
        <taxon>Campylobacterota</taxon>
        <taxon>Epsilonproteobacteria</taxon>
        <taxon>Campylobacterales</taxon>
        <taxon>Campylobacteraceae</taxon>
        <taxon>Campylobacter</taxon>
    </lineage>
</organism>
<evidence type="ECO:0000256" key="1">
    <source>
        <dbReference type="SAM" id="Coils"/>
    </source>
</evidence>
<dbReference type="SUPFAM" id="SSF52266">
    <property type="entry name" value="SGNH hydrolase"/>
    <property type="match status" value="1"/>
</dbReference>
<proteinExistence type="predicted"/>
<gene>
    <name evidence="2" type="ORF">cco14_08857</name>
</gene>
<feature type="non-terminal residue" evidence="2">
    <location>
        <position position="491"/>
    </location>
</feature>
<feature type="coiled-coil region" evidence="1">
    <location>
        <begin position="384"/>
        <end position="451"/>
    </location>
</feature>
<dbReference type="EMBL" id="AIMT01000095">
    <property type="protein sequence ID" value="EIA62690.1"/>
    <property type="molecule type" value="Genomic_DNA"/>
</dbReference>
<evidence type="ECO:0000313" key="3">
    <source>
        <dbReference type="Proteomes" id="UP000005511"/>
    </source>
</evidence>
<accession>A0ABN0EN10</accession>
<name>A0ABN0EN10_CAMCO</name>
<keyword evidence="1" id="KW-0175">Coiled coil</keyword>
<protein>
    <submittedName>
        <fullName evidence="2">Glycosyltransferase</fullName>
    </submittedName>
</protein>
<sequence>MKKYNVVLLGGSNSVMVNGLQKGLRQENVNLTNLALGACSSIQNLYELKRERNREFLDSADLIITESNINEIEQNWFELEKLPLSLIYRNLTWMYRELSYLNKKILVIILPYQKLNYKIINSLHRRNCVKYGFNLIDMQSYYEENNLEEFGNRIDPGHQQSTIMKNLGENIIKKIDSFKLPNFIAKVKNPEILIVSPSELQYSDSLVKIHNKNSMYDELVYRITSIDKLKFPKKFLGYFLIGMHTWNTGKIKQKAATVYSSLAFRNNDKVLIKEASMLNSVQEIRDRSFIIDDNSYVGINMDNLPCNEKFGAAQSYIDGSKNIDYCDVVNFILAKYNYFDNKKFAIDKMVFSLDEYNFNHLIPPIEFYKEIIDEYCAVMDSKKLSSMQKQFAILNNEKQEVIAKNFKLQTRINQFQEAIESMPVKKQQLEISSLEQDLINKKLQAKQLSKKLGIKMNDFMPKITMIYPNSAKVRIQNQLSYKLGQAMIVNS</sequence>
<dbReference type="Proteomes" id="UP000005511">
    <property type="component" value="Unassembled WGS sequence"/>
</dbReference>